<gene>
    <name evidence="7" type="ORF">BO78DRAFT_464587</name>
</gene>
<dbReference type="InterPro" id="IPR015422">
    <property type="entry name" value="PyrdxlP-dep_Trfase_small"/>
</dbReference>
<dbReference type="PANTHER" id="PTHR43206:SF1">
    <property type="entry name" value="4-AMINOBUTYRATE AMINOTRANSFERASE, MITOCHONDRIAL"/>
    <property type="match status" value="1"/>
</dbReference>
<evidence type="ECO:0000313" key="8">
    <source>
        <dbReference type="Proteomes" id="UP000248423"/>
    </source>
</evidence>
<dbReference type="Gene3D" id="3.40.640.10">
    <property type="entry name" value="Type I PLP-dependent aspartate aminotransferase-like (Major domain)"/>
    <property type="match status" value="2"/>
</dbReference>
<dbReference type="PIRSF" id="PIRSF000521">
    <property type="entry name" value="Transaminase_4ab_Lys_Orn"/>
    <property type="match status" value="1"/>
</dbReference>
<dbReference type="GO" id="GO:0009450">
    <property type="term" value="P:gamma-aminobutyric acid catabolic process"/>
    <property type="evidence" value="ECO:0007669"/>
    <property type="project" value="TreeGrafter"/>
</dbReference>
<keyword evidence="3 7" id="KW-0032">Aminotransferase</keyword>
<dbReference type="STRING" id="1448318.A0A319DUU6"/>
<dbReference type="OrthoDB" id="10260828at2759"/>
<comment type="similarity">
    <text evidence="2 6">Belongs to the class-III pyridoxal-phosphate-dependent aminotransferase family.</text>
</comment>
<comment type="cofactor">
    <cofactor evidence="1">
        <name>pyridoxal 5'-phosphate</name>
        <dbReference type="ChEBI" id="CHEBI:597326"/>
    </cofactor>
</comment>
<dbReference type="InterPro" id="IPR005814">
    <property type="entry name" value="Aminotrans_3"/>
</dbReference>
<organism evidence="7 8">
    <name type="scientific">Aspergillus sclerotiicarbonarius (strain CBS 121057 / IBT 28362)</name>
    <dbReference type="NCBI Taxonomy" id="1448318"/>
    <lineage>
        <taxon>Eukaryota</taxon>
        <taxon>Fungi</taxon>
        <taxon>Dikarya</taxon>
        <taxon>Ascomycota</taxon>
        <taxon>Pezizomycotina</taxon>
        <taxon>Eurotiomycetes</taxon>
        <taxon>Eurotiomycetidae</taxon>
        <taxon>Eurotiales</taxon>
        <taxon>Aspergillaceae</taxon>
        <taxon>Aspergillus</taxon>
        <taxon>Aspergillus subgen. Circumdati</taxon>
    </lineage>
</organism>
<reference evidence="7 8" key="1">
    <citation type="submission" date="2018-02" db="EMBL/GenBank/DDBJ databases">
        <title>The genomes of Aspergillus section Nigri reveals drivers in fungal speciation.</title>
        <authorList>
            <consortium name="DOE Joint Genome Institute"/>
            <person name="Vesth T.C."/>
            <person name="Nybo J."/>
            <person name="Theobald S."/>
            <person name="Brandl J."/>
            <person name="Frisvad J.C."/>
            <person name="Nielsen K.F."/>
            <person name="Lyhne E.K."/>
            <person name="Kogle M.E."/>
            <person name="Kuo A."/>
            <person name="Riley R."/>
            <person name="Clum A."/>
            <person name="Nolan M."/>
            <person name="Lipzen A."/>
            <person name="Salamov A."/>
            <person name="Henrissat B."/>
            <person name="Wiebenga A."/>
            <person name="De vries R.P."/>
            <person name="Grigoriev I.V."/>
            <person name="Mortensen U.H."/>
            <person name="Andersen M.R."/>
            <person name="Baker S.E."/>
        </authorList>
    </citation>
    <scope>NUCLEOTIDE SEQUENCE [LARGE SCALE GENOMIC DNA]</scope>
    <source>
        <strain evidence="7 8">CBS 121057</strain>
    </source>
</reference>
<dbReference type="Pfam" id="PF00202">
    <property type="entry name" value="Aminotran_3"/>
    <property type="match status" value="2"/>
</dbReference>
<evidence type="ECO:0000256" key="4">
    <source>
        <dbReference type="ARBA" id="ARBA00022679"/>
    </source>
</evidence>
<dbReference type="VEuPathDB" id="FungiDB:BO78DRAFT_464587"/>
<evidence type="ECO:0000313" key="7">
    <source>
        <dbReference type="EMBL" id="PYI01527.1"/>
    </source>
</evidence>
<dbReference type="Gene3D" id="3.90.1150.10">
    <property type="entry name" value="Aspartate Aminotransferase, domain 1"/>
    <property type="match status" value="2"/>
</dbReference>
<evidence type="ECO:0000256" key="6">
    <source>
        <dbReference type="RuleBase" id="RU003560"/>
    </source>
</evidence>
<evidence type="ECO:0000256" key="1">
    <source>
        <dbReference type="ARBA" id="ARBA00001933"/>
    </source>
</evidence>
<dbReference type="PANTHER" id="PTHR43206">
    <property type="entry name" value="AMINOTRANSFERASE"/>
    <property type="match status" value="1"/>
</dbReference>
<dbReference type="AlphaFoldDB" id="A0A319DUU6"/>
<evidence type="ECO:0000256" key="3">
    <source>
        <dbReference type="ARBA" id="ARBA00022576"/>
    </source>
</evidence>
<name>A0A319DUU6_ASPSB</name>
<keyword evidence="8" id="KW-1185">Reference proteome</keyword>
<sequence length="403" mass="44732">MTARAVAAPLLDVPGPLSKSLLSRLGSQLDSRAVQFFADYDKSHDNFLVDVDGNEFLDVYAQIASNAVRYNNPTVLQASRSEKMVSALANRPSLGVYPRSNLTQNIHRLLRIAPAGHSMVFPAQSGSEANELAFKAAFFYHQIKKRGGPGVSWTAEELDSCLRSTEPGSPTLSISSFRNSFHGRGFRSLSTTRSKPIHKLDVPAFDWPVARFPSLRYPLHDHVDANEREVRCSLEEVDYLMGTWHHPVAAIIVEPIQSDGGDDYAPASFFQGLQDLTKKHDVLFIADEAQTVDLVTFGKKPQTAGYFFHNPLLHPDKPYRQSNTWMGDEARLMICNAVIDGILENGLVEKVARVGKTLYDALEALAEKYPDRIRNLRGRDSGTYIAFDVQEAAKPPMNLSVLS</sequence>
<dbReference type="Proteomes" id="UP000248423">
    <property type="component" value="Unassembled WGS sequence"/>
</dbReference>
<dbReference type="InterPro" id="IPR015424">
    <property type="entry name" value="PyrdxlP-dep_Trfase"/>
</dbReference>
<evidence type="ECO:0000256" key="5">
    <source>
        <dbReference type="ARBA" id="ARBA00022898"/>
    </source>
</evidence>
<dbReference type="InterPro" id="IPR015421">
    <property type="entry name" value="PyrdxlP-dep_Trfase_major"/>
</dbReference>
<accession>A0A319DUU6</accession>
<dbReference type="EMBL" id="KZ826413">
    <property type="protein sequence ID" value="PYI01527.1"/>
    <property type="molecule type" value="Genomic_DNA"/>
</dbReference>
<protein>
    <submittedName>
        <fullName evidence="7">Aminotransferase class-III</fullName>
    </submittedName>
</protein>
<dbReference type="GO" id="GO:0005739">
    <property type="term" value="C:mitochondrion"/>
    <property type="evidence" value="ECO:0007669"/>
    <property type="project" value="TreeGrafter"/>
</dbReference>
<dbReference type="GO" id="GO:0008483">
    <property type="term" value="F:transaminase activity"/>
    <property type="evidence" value="ECO:0007669"/>
    <property type="project" value="UniProtKB-KW"/>
</dbReference>
<keyword evidence="5 6" id="KW-0663">Pyridoxal phosphate</keyword>
<keyword evidence="4 7" id="KW-0808">Transferase</keyword>
<dbReference type="GO" id="GO:0030170">
    <property type="term" value="F:pyridoxal phosphate binding"/>
    <property type="evidence" value="ECO:0007669"/>
    <property type="project" value="InterPro"/>
</dbReference>
<evidence type="ECO:0000256" key="2">
    <source>
        <dbReference type="ARBA" id="ARBA00008954"/>
    </source>
</evidence>
<proteinExistence type="inferred from homology"/>
<dbReference type="SUPFAM" id="SSF53383">
    <property type="entry name" value="PLP-dependent transferases"/>
    <property type="match status" value="1"/>
</dbReference>